<dbReference type="EMBL" id="AP017424">
    <property type="protein sequence ID" value="BAU88022.1"/>
    <property type="molecule type" value="Genomic_DNA"/>
</dbReference>
<feature type="region of interest" description="Disordered" evidence="1">
    <location>
        <begin position="84"/>
        <end position="105"/>
    </location>
</feature>
<dbReference type="KEGG" id="slau:SLA_7156"/>
<protein>
    <submittedName>
        <fullName evidence="2">Uncharacterized protein</fullName>
    </submittedName>
</protein>
<accession>A0A169PIZ1</accession>
<keyword evidence="3" id="KW-1185">Reference proteome</keyword>
<sequence>MITMPAATSASAPIPSVLSVLASADRPRMNTIVISSLETTRVAVASIQPRRHRRATSQPPPAPAKIARVTRMRMPTLRTIITHQNRNAPTEAASAATTATSQPSPEIAPICETFTIRRTAEEMSVSAAAKSPSDKASTASMATVVTAMAPNANSTPDAVPVRAWARACPSRLKAAFTSWAQNVATSTSSPMGSSVS</sequence>
<gene>
    <name evidence="2" type="ORF">SLA_7156</name>
</gene>
<organism evidence="2 3">
    <name type="scientific">Streptomyces laurentii</name>
    <dbReference type="NCBI Taxonomy" id="39478"/>
    <lineage>
        <taxon>Bacteria</taxon>
        <taxon>Bacillati</taxon>
        <taxon>Actinomycetota</taxon>
        <taxon>Actinomycetes</taxon>
        <taxon>Kitasatosporales</taxon>
        <taxon>Streptomycetaceae</taxon>
        <taxon>Streptomyces</taxon>
    </lineage>
</organism>
<evidence type="ECO:0000256" key="1">
    <source>
        <dbReference type="SAM" id="MobiDB-lite"/>
    </source>
</evidence>
<feature type="compositionally biased region" description="Low complexity" evidence="1">
    <location>
        <begin position="88"/>
        <end position="105"/>
    </location>
</feature>
<dbReference type="Proteomes" id="UP000217676">
    <property type="component" value="Chromosome"/>
</dbReference>
<dbReference type="AlphaFoldDB" id="A0A169PIZ1"/>
<name>A0A169PIZ1_STRLU</name>
<proteinExistence type="predicted"/>
<reference evidence="2 3" key="1">
    <citation type="journal article" date="2016" name="Genome Announc.">
        <title>Complete Genome Sequence of Thiostrepton-Producing Streptomyces laurentii ATCC 31255.</title>
        <authorList>
            <person name="Doi K."/>
            <person name="Fujino Y."/>
            <person name="Nagayoshi Y."/>
            <person name="Ohshima T."/>
            <person name="Ogata S."/>
        </authorList>
    </citation>
    <scope>NUCLEOTIDE SEQUENCE [LARGE SCALE GENOMIC DNA]</scope>
    <source>
        <strain evidence="2 3">ATCC 31255</strain>
    </source>
</reference>
<evidence type="ECO:0000313" key="3">
    <source>
        <dbReference type="Proteomes" id="UP000217676"/>
    </source>
</evidence>
<evidence type="ECO:0000313" key="2">
    <source>
        <dbReference type="EMBL" id="BAU88022.1"/>
    </source>
</evidence>